<dbReference type="SUPFAM" id="SSF51735">
    <property type="entry name" value="NAD(P)-binding Rossmann-fold domains"/>
    <property type="match status" value="1"/>
</dbReference>
<dbReference type="PANTHER" id="PTHR44269">
    <property type="entry name" value="DEHYDROGENASE/REDUCTASE SDR FAMILY MEMBER 7-RELATED"/>
    <property type="match status" value="1"/>
</dbReference>
<proteinExistence type="predicted"/>
<organism evidence="1 2">
    <name type="scientific">Anas zonorhyncha</name>
    <name type="common">Eastern spot-billed duck</name>
    <dbReference type="NCBI Taxonomy" id="75864"/>
    <lineage>
        <taxon>Eukaryota</taxon>
        <taxon>Metazoa</taxon>
        <taxon>Chordata</taxon>
        <taxon>Craniata</taxon>
        <taxon>Vertebrata</taxon>
        <taxon>Euteleostomi</taxon>
        <taxon>Archelosauria</taxon>
        <taxon>Archosauria</taxon>
        <taxon>Dinosauria</taxon>
        <taxon>Saurischia</taxon>
        <taxon>Theropoda</taxon>
        <taxon>Coelurosauria</taxon>
        <taxon>Aves</taxon>
        <taxon>Neognathae</taxon>
        <taxon>Galloanserae</taxon>
        <taxon>Anseriformes</taxon>
        <taxon>Anatidae</taxon>
        <taxon>Anatinae</taxon>
        <taxon>Anas</taxon>
    </lineage>
</organism>
<dbReference type="Gene3D" id="3.40.50.720">
    <property type="entry name" value="NAD(P)-binding Rossmann-like Domain"/>
    <property type="match status" value="1"/>
</dbReference>
<dbReference type="InterPro" id="IPR053011">
    <property type="entry name" value="SDR_family_member_7"/>
</dbReference>
<keyword evidence="2" id="KW-1185">Reference proteome</keyword>
<evidence type="ECO:0008006" key="3">
    <source>
        <dbReference type="Google" id="ProtNLM"/>
    </source>
</evidence>
<evidence type="ECO:0000313" key="2">
    <source>
        <dbReference type="Proteomes" id="UP000694549"/>
    </source>
</evidence>
<evidence type="ECO:0000313" key="1">
    <source>
        <dbReference type="Ensembl" id="ENSAZOP00000007377.1"/>
    </source>
</evidence>
<reference evidence="1" key="1">
    <citation type="submission" date="2025-05" db="UniProtKB">
        <authorList>
            <consortium name="Ensembl"/>
        </authorList>
    </citation>
    <scope>IDENTIFICATION</scope>
</reference>
<dbReference type="Pfam" id="PF00106">
    <property type="entry name" value="adh_short"/>
    <property type="match status" value="1"/>
</dbReference>
<protein>
    <recommendedName>
        <fullName evidence="3">Dehydrogenase/reductase SDR family member 7</fullName>
    </recommendedName>
</protein>
<accession>A0A8B9UFG5</accession>
<sequence length="136" mass="15140">MSWGCGLCQLLAGGVLLALLAQLVRWLRADGDLTLLWAEWRGKKPETELRGKVVWVTGASSGIGEELAYQLSKIGAFLAISARREDELERVKKKCLRKYKLLLHASSSTLAVAGLPQKYSPTKHRNKINDESELYT</sequence>
<dbReference type="PANTHER" id="PTHR44269:SF1">
    <property type="entry name" value="DEHYDROGENASE_REDUCTASE SDR FAMILY MEMBER 7"/>
    <property type="match status" value="1"/>
</dbReference>
<dbReference type="Ensembl" id="ENSAZOT00000007873.1">
    <property type="protein sequence ID" value="ENSAZOP00000007377.1"/>
    <property type="gene ID" value="ENSAZOG00000004720.1"/>
</dbReference>
<dbReference type="InterPro" id="IPR036291">
    <property type="entry name" value="NAD(P)-bd_dom_sf"/>
</dbReference>
<dbReference type="Proteomes" id="UP000694549">
    <property type="component" value="Unplaced"/>
</dbReference>
<dbReference type="AlphaFoldDB" id="A0A8B9UFG5"/>
<dbReference type="InterPro" id="IPR002347">
    <property type="entry name" value="SDR_fam"/>
</dbReference>
<name>A0A8B9UFG5_9AVES</name>
<dbReference type="Ensembl" id="ENSAZOT00000007866.1">
    <property type="protein sequence ID" value="ENSAZOP00000007370.1"/>
    <property type="gene ID" value="ENSAZOG00000004720.1"/>
</dbReference>